<evidence type="ECO:0000256" key="1">
    <source>
        <dbReference type="SAM" id="Phobius"/>
    </source>
</evidence>
<evidence type="ECO:0000313" key="2">
    <source>
        <dbReference type="EMBL" id="MBO2453991.1"/>
    </source>
</evidence>
<keyword evidence="1" id="KW-0812">Transmembrane</keyword>
<keyword evidence="1" id="KW-0472">Membrane</keyword>
<name>A0A939PSK0_9ACTN</name>
<dbReference type="AlphaFoldDB" id="A0A939PSK0"/>
<sequence>MELALSELRRGIDVRLAGLEGQLALCCQRNELNERQAIDQSRLVDELETRLSTAEREQVTRGQLDNRFRQTVALLSLVATTASVAAGVLVALVGR</sequence>
<proteinExistence type="predicted"/>
<evidence type="ECO:0000313" key="3">
    <source>
        <dbReference type="Proteomes" id="UP000669179"/>
    </source>
</evidence>
<keyword evidence="3" id="KW-1185">Reference proteome</keyword>
<gene>
    <name evidence="2" type="ORF">J4573_43365</name>
</gene>
<organism evidence="2 3">
    <name type="scientific">Actinomadura barringtoniae</name>
    <dbReference type="NCBI Taxonomy" id="1427535"/>
    <lineage>
        <taxon>Bacteria</taxon>
        <taxon>Bacillati</taxon>
        <taxon>Actinomycetota</taxon>
        <taxon>Actinomycetes</taxon>
        <taxon>Streptosporangiales</taxon>
        <taxon>Thermomonosporaceae</taxon>
        <taxon>Actinomadura</taxon>
    </lineage>
</organism>
<keyword evidence="1" id="KW-1133">Transmembrane helix</keyword>
<feature type="transmembrane region" description="Helical" evidence="1">
    <location>
        <begin position="71"/>
        <end position="93"/>
    </location>
</feature>
<comment type="caution">
    <text evidence="2">The sequence shown here is derived from an EMBL/GenBank/DDBJ whole genome shotgun (WGS) entry which is preliminary data.</text>
</comment>
<dbReference type="EMBL" id="JAGEOJ010000023">
    <property type="protein sequence ID" value="MBO2453991.1"/>
    <property type="molecule type" value="Genomic_DNA"/>
</dbReference>
<protein>
    <submittedName>
        <fullName evidence="2">Uncharacterized protein</fullName>
    </submittedName>
</protein>
<dbReference type="RefSeq" id="WP_208262057.1">
    <property type="nucleotide sequence ID" value="NZ_JAGEOJ010000023.1"/>
</dbReference>
<dbReference type="Proteomes" id="UP000669179">
    <property type="component" value="Unassembled WGS sequence"/>
</dbReference>
<accession>A0A939PSK0</accession>
<reference evidence="2" key="1">
    <citation type="submission" date="2021-03" db="EMBL/GenBank/DDBJ databases">
        <authorList>
            <person name="Kanchanasin P."/>
            <person name="Saeng-In P."/>
            <person name="Phongsopitanun W."/>
            <person name="Yuki M."/>
            <person name="Kudo T."/>
            <person name="Ohkuma M."/>
            <person name="Tanasupawat S."/>
        </authorList>
    </citation>
    <scope>NUCLEOTIDE SEQUENCE</scope>
    <source>
        <strain evidence="2">GKU 128</strain>
    </source>
</reference>